<dbReference type="GO" id="GO:0046872">
    <property type="term" value="F:metal ion binding"/>
    <property type="evidence" value="ECO:0007669"/>
    <property type="project" value="UniProtKB-KW"/>
</dbReference>
<organism evidence="6 7">
    <name type="scientific">Rotaria socialis</name>
    <dbReference type="NCBI Taxonomy" id="392032"/>
    <lineage>
        <taxon>Eukaryota</taxon>
        <taxon>Metazoa</taxon>
        <taxon>Spiralia</taxon>
        <taxon>Gnathifera</taxon>
        <taxon>Rotifera</taxon>
        <taxon>Eurotatoria</taxon>
        <taxon>Bdelloidea</taxon>
        <taxon>Philodinida</taxon>
        <taxon>Philodinidae</taxon>
        <taxon>Rotaria</taxon>
    </lineage>
</organism>
<dbReference type="Proteomes" id="UP000663838">
    <property type="component" value="Unassembled WGS sequence"/>
</dbReference>
<name>A0A820TJX6_9BILA</name>
<dbReference type="GO" id="GO:0000118">
    <property type="term" value="C:histone deacetylase complex"/>
    <property type="evidence" value="ECO:0007669"/>
    <property type="project" value="TreeGrafter"/>
</dbReference>
<accession>A0A820TJX6</accession>
<dbReference type="GO" id="GO:0031490">
    <property type="term" value="F:chromatin DNA binding"/>
    <property type="evidence" value="ECO:0007669"/>
    <property type="project" value="TreeGrafter"/>
</dbReference>
<dbReference type="SUPFAM" id="SSF51197">
    <property type="entry name" value="Clavaminate synthase-like"/>
    <property type="match status" value="1"/>
</dbReference>
<dbReference type="AlphaFoldDB" id="A0A820TJX6"/>
<feature type="domain" description="JmjC" evidence="5">
    <location>
        <begin position="841"/>
        <end position="1047"/>
    </location>
</feature>
<dbReference type="EMBL" id="CAJOBS010000016">
    <property type="protein sequence ID" value="CAF4468086.1"/>
    <property type="molecule type" value="Genomic_DNA"/>
</dbReference>
<dbReference type="Pfam" id="PF02373">
    <property type="entry name" value="JmjC"/>
    <property type="match status" value="1"/>
</dbReference>
<dbReference type="InterPro" id="IPR045109">
    <property type="entry name" value="LSDs-like"/>
</dbReference>
<evidence type="ECO:0000313" key="6">
    <source>
        <dbReference type="EMBL" id="CAF4468086.1"/>
    </source>
</evidence>
<dbReference type="SMART" id="SM00558">
    <property type="entry name" value="JmjC"/>
    <property type="match status" value="1"/>
</dbReference>
<dbReference type="GO" id="GO:0032454">
    <property type="term" value="F:histone H3K9 demethylase activity"/>
    <property type="evidence" value="ECO:0007669"/>
    <property type="project" value="InterPro"/>
</dbReference>
<reference evidence="6" key="1">
    <citation type="submission" date="2021-02" db="EMBL/GenBank/DDBJ databases">
        <authorList>
            <person name="Nowell W R."/>
        </authorList>
    </citation>
    <scope>NUCLEOTIDE SEQUENCE</scope>
</reference>
<keyword evidence="3" id="KW-0539">Nucleus</keyword>
<proteinExistence type="predicted"/>
<evidence type="ECO:0000256" key="3">
    <source>
        <dbReference type="ARBA" id="ARBA00023242"/>
    </source>
</evidence>
<dbReference type="GO" id="GO:0006357">
    <property type="term" value="P:regulation of transcription by RNA polymerase II"/>
    <property type="evidence" value="ECO:0007669"/>
    <property type="project" value="TreeGrafter"/>
</dbReference>
<evidence type="ECO:0000256" key="2">
    <source>
        <dbReference type="ARBA" id="ARBA00022723"/>
    </source>
</evidence>
<dbReference type="GO" id="GO:0003712">
    <property type="term" value="F:transcription coregulator activity"/>
    <property type="evidence" value="ECO:0007669"/>
    <property type="project" value="TreeGrafter"/>
</dbReference>
<evidence type="ECO:0000256" key="1">
    <source>
        <dbReference type="ARBA" id="ARBA00004123"/>
    </source>
</evidence>
<dbReference type="InterPro" id="IPR003347">
    <property type="entry name" value="JmjC_dom"/>
</dbReference>
<dbReference type="PROSITE" id="PS51184">
    <property type="entry name" value="JMJC"/>
    <property type="match status" value="1"/>
</dbReference>
<feature type="region of interest" description="Disordered" evidence="4">
    <location>
        <begin position="281"/>
        <end position="344"/>
    </location>
</feature>
<evidence type="ECO:0000313" key="7">
    <source>
        <dbReference type="Proteomes" id="UP000663838"/>
    </source>
</evidence>
<feature type="compositionally biased region" description="Polar residues" evidence="4">
    <location>
        <begin position="309"/>
        <end position="322"/>
    </location>
</feature>
<comment type="caution">
    <text evidence="6">The sequence shown here is derived from an EMBL/GenBank/DDBJ whole genome shotgun (WGS) entry which is preliminary data.</text>
</comment>
<evidence type="ECO:0000256" key="4">
    <source>
        <dbReference type="SAM" id="MobiDB-lite"/>
    </source>
</evidence>
<feature type="compositionally biased region" description="Polar residues" evidence="4">
    <location>
        <begin position="281"/>
        <end position="296"/>
    </location>
</feature>
<gene>
    <name evidence="6" type="ORF">TOA249_LOCUS699</name>
</gene>
<sequence length="1096" mass="126035">MVINQSNFTKANRTGKGRWGFYFSHFDFILTDHIYSEVQWQMNQCIKRNKFANYFQQSSSNSLTTLKSASKKAPISNTSILSEQNSCLVDFCSCDPLYQQLIENSSSSSSSPSNTSSSMQFITSSNLHMQMPAISESNHSNKIFTSSSNSTEIDYKNNNRKIDLAATIKIPRITLMNSTNEHLPNTSRVISTSIPDSEVILNKRHHFSTTHENNDDYTTNYKLSNFFIRIEQIPKVWMMDSKNDKCIKDNDTNKKSVAIINRKARASPVLRSFLKSSRKQVGTNLLSNTKSNQTDINDNRNKKSPQYRPRQSYSYSLKTKITSKTERNKTLTMSEQSRRSPILSRRPQLQIERITDFDFDIDTTHLTILPMSTIALDTNESIVSMSDQEKNQPFNENQTIKSLSSSTVKKNNKRSFESSSCEQIFVKRRYHKTIPTIITQKYLCISYPKDIPRCVDCRTNTASAVSTQLASCRFQHCRTLKYVGDDKYEIEGFTTIDKAKSKDIQYLLIPNSGDQPPLNFTNANYIFIQLAKIFCLIFLHEENVRSTQNQKSIVWKQYMAGWREVCDECSTTLFNYHYMCKECGYMLCIECSNELSQISGEKRKKIKRLCTHDNTYSLSEFFPWESLIKLRKDCSDYLSKLNMDCSIQLYPSLKNENLSVFIKSLKVKRSADMRHVKQNWSSIDCNYDSNIQFYCDGRLPVFNEWTSENAKCFFRKVWSASCPVLVKRVHHNLSKTLWHPNSFKLHMTDHHETPLLWDCETLAPIQTNEEILKNFWEGFERLDIRLKDDEHGGRSRILKLKDWPTKKDFASVFPERLHDLMSNIPFSDYTRRSYIHGGVTYNAGVLNIVERLPTSVVKPDLGPKLYIAYSQLKSKESKKAGTTNLHIDVSDAVNVLVYVGIGGRGNDGSDKEEEIRQVEVEILGSNIDEAQLQRLRNGERPGALWHLFRSDDANKIREYISRNQRKISGSDSIHDQTAYLEQEDLEKLRDLSNVEAYPVLQFFGDAVFIPSGAPHQVKNLHSCIKIAEDFVSPENLDRCLITTNEFRSLSKTHTNHADILQAKNILFYTIRDALNSLSESNGSETTQETSILGVLN</sequence>
<comment type="subcellular location">
    <subcellularLocation>
        <location evidence="1">Nucleus</location>
    </subcellularLocation>
</comment>
<keyword evidence="2" id="KW-0479">Metal-binding</keyword>
<dbReference type="Gene3D" id="2.60.120.650">
    <property type="entry name" value="Cupin"/>
    <property type="match status" value="1"/>
</dbReference>
<dbReference type="PANTHER" id="PTHR12549:SF38">
    <property type="entry name" value="JMJC DOMAIN-CONTAINING HISTONE DEMETHYLASE 2, ISOFORM A"/>
    <property type="match status" value="1"/>
</dbReference>
<dbReference type="PANTHER" id="PTHR12549">
    <property type="entry name" value="JMJC DOMAIN-CONTAINING HISTONE DEMETHYLATION PROTEIN"/>
    <property type="match status" value="1"/>
</dbReference>
<protein>
    <recommendedName>
        <fullName evidence="5">JmjC domain-containing protein</fullName>
    </recommendedName>
</protein>
<evidence type="ECO:0000259" key="5">
    <source>
        <dbReference type="PROSITE" id="PS51184"/>
    </source>
</evidence>
<dbReference type="GO" id="GO:0000785">
    <property type="term" value="C:chromatin"/>
    <property type="evidence" value="ECO:0007669"/>
    <property type="project" value="TreeGrafter"/>
</dbReference>